<feature type="compositionally biased region" description="Basic and acidic residues" evidence="1">
    <location>
        <begin position="21"/>
        <end position="31"/>
    </location>
</feature>
<dbReference type="AlphaFoldDB" id="A0A919P3U1"/>
<proteinExistence type="predicted"/>
<sequence>MENQGMSTIRTSRPKPVSRRTHADRLLDRPTETGPATASEASRSVAAENVRGVSLIVGDERVQEDLCVLINALLASSVPAHVRTNRSLAVDGTAWEVCGGLVAPNCHDDASHAAGKDVGGRQKKEATLPEWRERREPWPPDSRPVFATDPDVRSDHRGSNSRRAPVYVGYELHLAVPRPDAPRSCGLDLEAADARPDTIMWDRGFSRRSIVPMIDGLPFGLFYDARSRVESFSEPSRGKSV</sequence>
<dbReference type="EMBL" id="BONK01000008">
    <property type="protein sequence ID" value="GIG21750.1"/>
    <property type="molecule type" value="Genomic_DNA"/>
</dbReference>
<feature type="region of interest" description="Disordered" evidence="1">
    <location>
        <begin position="1"/>
        <end position="44"/>
    </location>
</feature>
<evidence type="ECO:0000313" key="3">
    <source>
        <dbReference type="Proteomes" id="UP000632740"/>
    </source>
</evidence>
<feature type="compositionally biased region" description="Basic and acidic residues" evidence="1">
    <location>
        <begin position="111"/>
        <end position="138"/>
    </location>
</feature>
<protein>
    <submittedName>
        <fullName evidence="2">Uncharacterized protein</fullName>
    </submittedName>
</protein>
<comment type="caution">
    <text evidence="2">The sequence shown here is derived from an EMBL/GenBank/DDBJ whole genome shotgun (WGS) entry which is preliminary data.</text>
</comment>
<gene>
    <name evidence="2" type="ORF">Cch01nite_24740</name>
</gene>
<accession>A0A919P3U1</accession>
<evidence type="ECO:0000256" key="1">
    <source>
        <dbReference type="SAM" id="MobiDB-lite"/>
    </source>
</evidence>
<keyword evidence="3" id="KW-1185">Reference proteome</keyword>
<organism evidence="2 3">
    <name type="scientific">Cellulomonas chitinilytica</name>
    <dbReference type="NCBI Taxonomy" id="398759"/>
    <lineage>
        <taxon>Bacteria</taxon>
        <taxon>Bacillati</taxon>
        <taxon>Actinomycetota</taxon>
        <taxon>Actinomycetes</taxon>
        <taxon>Micrococcales</taxon>
        <taxon>Cellulomonadaceae</taxon>
        <taxon>Cellulomonas</taxon>
    </lineage>
</organism>
<feature type="compositionally biased region" description="Polar residues" evidence="1">
    <location>
        <begin position="1"/>
        <end position="11"/>
    </location>
</feature>
<name>A0A919P3U1_9CELL</name>
<reference evidence="2" key="1">
    <citation type="submission" date="2021-01" db="EMBL/GenBank/DDBJ databases">
        <title>Whole genome shotgun sequence of Cellulomonas chitinilytica NBRC 110799.</title>
        <authorList>
            <person name="Komaki H."/>
            <person name="Tamura T."/>
        </authorList>
    </citation>
    <scope>NUCLEOTIDE SEQUENCE</scope>
    <source>
        <strain evidence="2">NBRC 110799</strain>
    </source>
</reference>
<evidence type="ECO:0000313" key="2">
    <source>
        <dbReference type="EMBL" id="GIG21750.1"/>
    </source>
</evidence>
<dbReference type="Proteomes" id="UP000632740">
    <property type="component" value="Unassembled WGS sequence"/>
</dbReference>
<feature type="region of interest" description="Disordered" evidence="1">
    <location>
        <begin position="111"/>
        <end position="160"/>
    </location>
</feature>